<reference evidence="25" key="1">
    <citation type="journal article" date="2023" name="Mol. Phylogenet. Evol.">
        <title>Genome-scale phylogeny and comparative genomics of the fungal order Sordariales.</title>
        <authorList>
            <person name="Hensen N."/>
            <person name="Bonometti L."/>
            <person name="Westerberg I."/>
            <person name="Brannstrom I.O."/>
            <person name="Guillou S."/>
            <person name="Cros-Aarteil S."/>
            <person name="Calhoun S."/>
            <person name="Haridas S."/>
            <person name="Kuo A."/>
            <person name="Mondo S."/>
            <person name="Pangilinan J."/>
            <person name="Riley R."/>
            <person name="LaButti K."/>
            <person name="Andreopoulos B."/>
            <person name="Lipzen A."/>
            <person name="Chen C."/>
            <person name="Yan M."/>
            <person name="Daum C."/>
            <person name="Ng V."/>
            <person name="Clum A."/>
            <person name="Steindorff A."/>
            <person name="Ohm R.A."/>
            <person name="Martin F."/>
            <person name="Silar P."/>
            <person name="Natvig D.O."/>
            <person name="Lalanne C."/>
            <person name="Gautier V."/>
            <person name="Ament-Velasquez S.L."/>
            <person name="Kruys A."/>
            <person name="Hutchinson M.I."/>
            <person name="Powell A.J."/>
            <person name="Barry K."/>
            <person name="Miller A.N."/>
            <person name="Grigoriev I.V."/>
            <person name="Debuchy R."/>
            <person name="Gladieux P."/>
            <person name="Hiltunen Thoren M."/>
            <person name="Johannesson H."/>
        </authorList>
    </citation>
    <scope>NUCLEOTIDE SEQUENCE</scope>
    <source>
        <strain evidence="25">CBS 118394</strain>
    </source>
</reference>
<keyword evidence="6" id="KW-0963">Cytoplasm</keyword>
<feature type="domain" description="RIO kinase" evidence="24">
    <location>
        <begin position="147"/>
        <end position="393"/>
    </location>
</feature>
<comment type="cofactor">
    <cofactor evidence="1 22">
        <name>Mg(2+)</name>
        <dbReference type="ChEBI" id="CHEBI:18420"/>
    </cofactor>
</comment>
<dbReference type="GO" id="GO:0005524">
    <property type="term" value="F:ATP binding"/>
    <property type="evidence" value="ECO:0007669"/>
    <property type="project" value="UniProtKB-KW"/>
</dbReference>
<feature type="region of interest" description="Disordered" evidence="23">
    <location>
        <begin position="1"/>
        <end position="109"/>
    </location>
</feature>
<dbReference type="EMBL" id="JAUEDM010000003">
    <property type="protein sequence ID" value="KAK3322963.1"/>
    <property type="molecule type" value="Genomic_DNA"/>
</dbReference>
<dbReference type="InterPro" id="IPR051272">
    <property type="entry name" value="RIO-type_Ser/Thr_kinase"/>
</dbReference>
<keyword evidence="13" id="KW-0378">Hydrolase</keyword>
<feature type="binding site" evidence="22">
    <location>
        <position position="347"/>
    </location>
    <ligand>
        <name>Mg(2+)</name>
        <dbReference type="ChEBI" id="CHEBI:18420"/>
    </ligand>
</feature>
<organism evidence="25 26">
    <name type="scientific">Apodospora peruviana</name>
    <dbReference type="NCBI Taxonomy" id="516989"/>
    <lineage>
        <taxon>Eukaryota</taxon>
        <taxon>Fungi</taxon>
        <taxon>Dikarya</taxon>
        <taxon>Ascomycota</taxon>
        <taxon>Pezizomycotina</taxon>
        <taxon>Sordariomycetes</taxon>
        <taxon>Sordariomycetidae</taxon>
        <taxon>Sordariales</taxon>
        <taxon>Lasiosphaeriaceae</taxon>
        <taxon>Apodospora</taxon>
    </lineage>
</organism>
<evidence type="ECO:0000256" key="7">
    <source>
        <dbReference type="ARBA" id="ARBA00022517"/>
    </source>
</evidence>
<feature type="region of interest" description="Disordered" evidence="23">
    <location>
        <begin position="477"/>
        <end position="570"/>
    </location>
</feature>
<dbReference type="EC" id="2.7.11.1" evidence="4 19"/>
<evidence type="ECO:0000256" key="21">
    <source>
        <dbReference type="PIRSR" id="PIRSR038147-2"/>
    </source>
</evidence>
<dbReference type="InterPro" id="IPR018934">
    <property type="entry name" value="RIO_dom"/>
</dbReference>
<comment type="subcellular location">
    <subcellularLocation>
        <location evidence="2">Cytoplasm</location>
    </subcellularLocation>
</comment>
<keyword evidence="14 19" id="KW-0067">ATP-binding</keyword>
<protein>
    <recommendedName>
        <fullName evidence="5 19">Serine/threonine-protein kinase RIO1</fullName>
        <ecNumber evidence="4 19">2.7.11.1</ecNumber>
    </recommendedName>
</protein>
<feature type="compositionally biased region" description="Polar residues" evidence="23">
    <location>
        <begin position="27"/>
        <end position="46"/>
    </location>
</feature>
<gene>
    <name evidence="25" type="ORF">B0H66DRAFT_473308</name>
</gene>
<dbReference type="Gene3D" id="1.10.510.10">
    <property type="entry name" value="Transferase(Phosphotransferase) domain 1"/>
    <property type="match status" value="1"/>
</dbReference>
<dbReference type="InterPro" id="IPR018935">
    <property type="entry name" value="RIO_kinase_CS"/>
</dbReference>
<evidence type="ECO:0000256" key="16">
    <source>
        <dbReference type="ARBA" id="ARBA00047899"/>
    </source>
</evidence>
<name>A0AAE0ID50_9PEZI</name>
<evidence type="ECO:0000256" key="8">
    <source>
        <dbReference type="ARBA" id="ARBA00022527"/>
    </source>
</evidence>
<evidence type="ECO:0000256" key="17">
    <source>
        <dbReference type="ARBA" id="ARBA00048679"/>
    </source>
</evidence>
<evidence type="ECO:0000256" key="20">
    <source>
        <dbReference type="PIRSR" id="PIRSR038147-1"/>
    </source>
</evidence>
<evidence type="ECO:0000259" key="24">
    <source>
        <dbReference type="SMART" id="SM00090"/>
    </source>
</evidence>
<feature type="compositionally biased region" description="Basic and acidic residues" evidence="23">
    <location>
        <begin position="517"/>
        <end position="546"/>
    </location>
</feature>
<feature type="compositionally biased region" description="Acidic residues" evidence="23">
    <location>
        <begin position="50"/>
        <end position="77"/>
    </location>
</feature>
<keyword evidence="10" id="KW-0479">Metal-binding</keyword>
<evidence type="ECO:0000256" key="22">
    <source>
        <dbReference type="PIRSR" id="PIRSR038147-3"/>
    </source>
</evidence>
<evidence type="ECO:0000256" key="18">
    <source>
        <dbReference type="ARBA" id="ARBA00049360"/>
    </source>
</evidence>
<feature type="binding site" evidence="21">
    <location>
        <position position="281"/>
    </location>
    <ligand>
        <name>ATP</name>
        <dbReference type="ChEBI" id="CHEBI:30616"/>
    </ligand>
</feature>
<proteinExistence type="inferred from homology"/>
<dbReference type="CDD" id="cd05147">
    <property type="entry name" value="RIO1_euk"/>
    <property type="match status" value="1"/>
</dbReference>
<dbReference type="GO" id="GO:0042254">
    <property type="term" value="P:ribosome biogenesis"/>
    <property type="evidence" value="ECO:0007669"/>
    <property type="project" value="UniProtKB-KW"/>
</dbReference>
<evidence type="ECO:0000256" key="6">
    <source>
        <dbReference type="ARBA" id="ARBA00022490"/>
    </source>
</evidence>
<dbReference type="PIRSF" id="PIRSF038147">
    <property type="entry name" value="Ser/Thr_PK_RIO1"/>
    <property type="match status" value="1"/>
</dbReference>
<feature type="compositionally biased region" description="Basic residues" evidence="23">
    <location>
        <begin position="547"/>
        <end position="570"/>
    </location>
</feature>
<dbReference type="PANTHER" id="PTHR45723">
    <property type="entry name" value="SERINE/THREONINE-PROTEIN KINASE RIO1"/>
    <property type="match status" value="1"/>
</dbReference>
<evidence type="ECO:0000256" key="15">
    <source>
        <dbReference type="ARBA" id="ARBA00022842"/>
    </source>
</evidence>
<feature type="binding site" evidence="22">
    <location>
        <position position="335"/>
    </location>
    <ligand>
        <name>Mg(2+)</name>
        <dbReference type="ChEBI" id="CHEBI:18420"/>
    </ligand>
</feature>
<evidence type="ECO:0000256" key="1">
    <source>
        <dbReference type="ARBA" id="ARBA00001946"/>
    </source>
</evidence>
<evidence type="ECO:0000256" key="4">
    <source>
        <dbReference type="ARBA" id="ARBA00012513"/>
    </source>
</evidence>
<dbReference type="SMART" id="SM00090">
    <property type="entry name" value="RIO"/>
    <property type="match status" value="1"/>
</dbReference>
<feature type="compositionally biased region" description="Acidic residues" evidence="23">
    <location>
        <begin position="485"/>
        <end position="513"/>
    </location>
</feature>
<accession>A0AAE0ID50</accession>
<evidence type="ECO:0000256" key="14">
    <source>
        <dbReference type="ARBA" id="ARBA00022840"/>
    </source>
</evidence>
<dbReference type="Pfam" id="PF01163">
    <property type="entry name" value="RIO1"/>
    <property type="match status" value="1"/>
</dbReference>
<dbReference type="AlphaFoldDB" id="A0AAE0ID50"/>
<feature type="compositionally biased region" description="Polar residues" evidence="23">
    <location>
        <begin position="80"/>
        <end position="97"/>
    </location>
</feature>
<dbReference type="GO" id="GO:0016787">
    <property type="term" value="F:hydrolase activity"/>
    <property type="evidence" value="ECO:0007669"/>
    <property type="project" value="UniProtKB-KW"/>
</dbReference>
<dbReference type="Proteomes" id="UP001283341">
    <property type="component" value="Unassembled WGS sequence"/>
</dbReference>
<sequence length="570" mass="64144">MASPETGGAPVSATGPHQPPYVFDPNQGYQATASVPTELSQTTPPNNAELLDDDDQDLDDVFDSDDDLGDDGWDPELTDPTKSYNRQRQLHGVNSQADGPAAVPRSNAQKPTANTFASVDDQISSLSKHAAKLRLDDVKQGQDREKDKADRATSELVLDQRTRMILLQMINRGVVSEVHGAISTGKEANVYGAVLHPEGGGASIQRAIKVYKTAILVFKDRERYITGEHRFKAGADKGNNRKMVKLWAEKEFRNLRRLYAAGIACPEPIKLKLHVLVMDFLGDKRGWAYPRLRDARLSGEDAEEQWRNLYIQLLGIMRRIYQVCKLVHADLSEYNILYNEKKLYIIDVSQSVEHDHPRALEFLRMDIKNVGDFFRRQGVDTLQDRAIFNFITAPDGPVEEPALAEAVENLYKIRQTVADNDEAAAEFEVDNEVFRNQYIPQTLEQVYDIEKDAQKLGDGRGDDLVYRNLLADQVVLPKDDKADGKDEEEDSASPDEEGSDEDGAALDSDDSEVDQSIFDKGRPRGRKFDDKDEKKQHKQAVKEAKREKRKDKIPKAVKKKLVSTSSRKKH</sequence>
<keyword evidence="9 19" id="KW-0808">Transferase</keyword>
<keyword evidence="15" id="KW-0460">Magnesium</keyword>
<evidence type="ECO:0000256" key="5">
    <source>
        <dbReference type="ARBA" id="ARBA00016038"/>
    </source>
</evidence>
<evidence type="ECO:0000256" key="3">
    <source>
        <dbReference type="ARBA" id="ARBA00009196"/>
    </source>
</evidence>
<evidence type="ECO:0000256" key="11">
    <source>
        <dbReference type="ARBA" id="ARBA00022741"/>
    </source>
</evidence>
<keyword evidence="12 19" id="KW-0418">Kinase</keyword>
<comment type="catalytic activity">
    <reaction evidence="18">
        <text>ATP + H2O = ADP + phosphate + H(+)</text>
        <dbReference type="Rhea" id="RHEA:13065"/>
        <dbReference type="ChEBI" id="CHEBI:15377"/>
        <dbReference type="ChEBI" id="CHEBI:15378"/>
        <dbReference type="ChEBI" id="CHEBI:30616"/>
        <dbReference type="ChEBI" id="CHEBI:43474"/>
        <dbReference type="ChEBI" id="CHEBI:456216"/>
    </reaction>
</comment>
<evidence type="ECO:0000256" key="23">
    <source>
        <dbReference type="SAM" id="MobiDB-lite"/>
    </source>
</evidence>
<dbReference type="GO" id="GO:0004674">
    <property type="term" value="F:protein serine/threonine kinase activity"/>
    <property type="evidence" value="ECO:0007669"/>
    <property type="project" value="UniProtKB-KW"/>
</dbReference>
<comment type="caution">
    <text evidence="25">The sequence shown here is derived from an EMBL/GenBank/DDBJ whole genome shotgun (WGS) entry which is preliminary data.</text>
</comment>
<keyword evidence="11 19" id="KW-0547">Nucleotide-binding</keyword>
<evidence type="ECO:0000256" key="13">
    <source>
        <dbReference type="ARBA" id="ARBA00022801"/>
    </source>
</evidence>
<dbReference type="PROSITE" id="PS01245">
    <property type="entry name" value="RIO1"/>
    <property type="match status" value="1"/>
</dbReference>
<evidence type="ECO:0000313" key="25">
    <source>
        <dbReference type="EMBL" id="KAK3322963.1"/>
    </source>
</evidence>
<evidence type="ECO:0000313" key="26">
    <source>
        <dbReference type="Proteomes" id="UP001283341"/>
    </source>
</evidence>
<keyword evidence="8 19" id="KW-0723">Serine/threonine-protein kinase</keyword>
<dbReference type="GO" id="GO:0046872">
    <property type="term" value="F:metal ion binding"/>
    <property type="evidence" value="ECO:0007669"/>
    <property type="project" value="UniProtKB-KW"/>
</dbReference>
<feature type="binding site" evidence="21">
    <location>
        <position position="209"/>
    </location>
    <ligand>
        <name>ATP</name>
        <dbReference type="ChEBI" id="CHEBI:30616"/>
    </ligand>
</feature>
<dbReference type="InterPro" id="IPR000687">
    <property type="entry name" value="RIO_kinase"/>
</dbReference>
<keyword evidence="26" id="KW-1185">Reference proteome</keyword>
<feature type="active site" description="4-aspartylphosphate intermediate" evidence="20">
    <location>
        <position position="347"/>
    </location>
</feature>
<dbReference type="InterPro" id="IPR011009">
    <property type="entry name" value="Kinase-like_dom_sf"/>
</dbReference>
<evidence type="ECO:0000256" key="9">
    <source>
        <dbReference type="ARBA" id="ARBA00022679"/>
    </source>
</evidence>
<keyword evidence="7" id="KW-0690">Ribosome biogenesis</keyword>
<reference evidence="25" key="2">
    <citation type="submission" date="2023-06" db="EMBL/GenBank/DDBJ databases">
        <authorList>
            <consortium name="Lawrence Berkeley National Laboratory"/>
            <person name="Haridas S."/>
            <person name="Hensen N."/>
            <person name="Bonometti L."/>
            <person name="Westerberg I."/>
            <person name="Brannstrom I.O."/>
            <person name="Guillou S."/>
            <person name="Cros-Aarteil S."/>
            <person name="Calhoun S."/>
            <person name="Kuo A."/>
            <person name="Mondo S."/>
            <person name="Pangilinan J."/>
            <person name="Riley R."/>
            <person name="Labutti K."/>
            <person name="Andreopoulos B."/>
            <person name="Lipzen A."/>
            <person name="Chen C."/>
            <person name="Yanf M."/>
            <person name="Daum C."/>
            <person name="Ng V."/>
            <person name="Clum A."/>
            <person name="Steindorff A."/>
            <person name="Ohm R."/>
            <person name="Martin F."/>
            <person name="Silar P."/>
            <person name="Natvig D."/>
            <person name="Lalanne C."/>
            <person name="Gautier V."/>
            <person name="Ament-Velasquez S.L."/>
            <person name="Kruys A."/>
            <person name="Hutchinson M.I."/>
            <person name="Powell A.J."/>
            <person name="Barry K."/>
            <person name="Miller A.N."/>
            <person name="Grigoriev I.V."/>
            <person name="Debuchy R."/>
            <person name="Gladieux P."/>
            <person name="Thoren M.H."/>
            <person name="Johannesson H."/>
        </authorList>
    </citation>
    <scope>NUCLEOTIDE SEQUENCE</scope>
    <source>
        <strain evidence="25">CBS 118394</strain>
    </source>
</reference>
<evidence type="ECO:0000256" key="12">
    <source>
        <dbReference type="ARBA" id="ARBA00022777"/>
    </source>
</evidence>
<comment type="catalytic activity">
    <reaction evidence="16 19">
        <text>L-threonyl-[protein] + ATP = O-phospho-L-threonyl-[protein] + ADP + H(+)</text>
        <dbReference type="Rhea" id="RHEA:46608"/>
        <dbReference type="Rhea" id="RHEA-COMP:11060"/>
        <dbReference type="Rhea" id="RHEA-COMP:11605"/>
        <dbReference type="ChEBI" id="CHEBI:15378"/>
        <dbReference type="ChEBI" id="CHEBI:30013"/>
        <dbReference type="ChEBI" id="CHEBI:30616"/>
        <dbReference type="ChEBI" id="CHEBI:61977"/>
        <dbReference type="ChEBI" id="CHEBI:456216"/>
        <dbReference type="EC" id="2.7.11.1"/>
    </reaction>
</comment>
<comment type="similarity">
    <text evidence="3 19">Belongs to the protein kinase superfamily. RIO-type Ser/Thr kinase family.</text>
</comment>
<comment type="catalytic activity">
    <reaction evidence="17 19">
        <text>L-seryl-[protein] + ATP = O-phospho-L-seryl-[protein] + ADP + H(+)</text>
        <dbReference type="Rhea" id="RHEA:17989"/>
        <dbReference type="Rhea" id="RHEA-COMP:9863"/>
        <dbReference type="Rhea" id="RHEA-COMP:11604"/>
        <dbReference type="ChEBI" id="CHEBI:15378"/>
        <dbReference type="ChEBI" id="CHEBI:29999"/>
        <dbReference type="ChEBI" id="CHEBI:30616"/>
        <dbReference type="ChEBI" id="CHEBI:83421"/>
        <dbReference type="ChEBI" id="CHEBI:456216"/>
        <dbReference type="EC" id="2.7.11.1"/>
    </reaction>
</comment>
<evidence type="ECO:0000256" key="19">
    <source>
        <dbReference type="PIRNR" id="PIRNR038147"/>
    </source>
</evidence>
<dbReference type="SUPFAM" id="SSF56112">
    <property type="entry name" value="Protein kinase-like (PK-like)"/>
    <property type="match status" value="1"/>
</dbReference>
<feature type="active site" description="Proton acceptor" evidence="20">
    <location>
        <position position="330"/>
    </location>
</feature>
<dbReference type="FunFam" id="3.30.200.20:FF:000148">
    <property type="entry name" value="Serine/threonine-protein kinase RIO1"/>
    <property type="match status" value="1"/>
</dbReference>
<evidence type="ECO:0000256" key="10">
    <source>
        <dbReference type="ARBA" id="ARBA00022723"/>
    </source>
</evidence>
<dbReference type="FunFam" id="1.10.510.10:FF:000232">
    <property type="entry name" value="Serine/threonine-protein kinase RIO1"/>
    <property type="match status" value="1"/>
</dbReference>
<dbReference type="GO" id="GO:0005737">
    <property type="term" value="C:cytoplasm"/>
    <property type="evidence" value="ECO:0007669"/>
    <property type="project" value="UniProtKB-SubCell"/>
</dbReference>
<dbReference type="Gene3D" id="3.30.200.20">
    <property type="entry name" value="Phosphorylase Kinase, domain 1"/>
    <property type="match status" value="1"/>
</dbReference>
<dbReference type="InterPro" id="IPR017407">
    <property type="entry name" value="Ser/Thr_kinase_Rio1"/>
</dbReference>
<evidence type="ECO:0000256" key="2">
    <source>
        <dbReference type="ARBA" id="ARBA00004496"/>
    </source>
</evidence>